<name>A0A2G2V953_CAPBA</name>
<evidence type="ECO:0000313" key="8">
    <source>
        <dbReference type="EMBL" id="PHT29496.1"/>
    </source>
</evidence>
<accession>A0A2G2V953</accession>
<keyword evidence="3" id="KW-0713">Self-incompatibility</keyword>
<dbReference type="InterPro" id="IPR031052">
    <property type="entry name" value="FHY3/FAR1"/>
</dbReference>
<dbReference type="STRING" id="33114.A0A2G2V953"/>
<comment type="caution">
    <text evidence="8">The sequence shown here is derived from an EMBL/GenBank/DDBJ whole genome shotgun (WGS) entry which is preliminary data.</text>
</comment>
<evidence type="ECO:0000256" key="4">
    <source>
        <dbReference type="ARBA" id="ARBA00022525"/>
    </source>
</evidence>
<dbReference type="PANTHER" id="PTHR31669">
    <property type="entry name" value="PROTEIN FAR1-RELATED SEQUENCE 10-RELATED"/>
    <property type="match status" value="1"/>
</dbReference>
<gene>
    <name evidence="8" type="ORF">CQW23_30906</name>
</gene>
<dbReference type="GO" id="GO:0005576">
    <property type="term" value="C:extracellular region"/>
    <property type="evidence" value="ECO:0007669"/>
    <property type="project" value="UniProtKB-SubCell"/>
</dbReference>
<keyword evidence="4" id="KW-0964">Secreted</keyword>
<comment type="similarity">
    <text evidence="2">Belongs to the plant self-incompatibility (S1) protein family.</text>
</comment>
<comment type="similarity">
    <text evidence="6">Belongs to the FHY3/FAR1 family.</text>
</comment>
<dbReference type="GO" id="GO:0006355">
    <property type="term" value="P:regulation of DNA-templated transcription"/>
    <property type="evidence" value="ECO:0007669"/>
    <property type="project" value="UniProtKB-UniRule"/>
</dbReference>
<evidence type="ECO:0000256" key="2">
    <source>
        <dbReference type="ARBA" id="ARBA00005581"/>
    </source>
</evidence>
<keyword evidence="6" id="KW-0862">Zinc</keyword>
<evidence type="ECO:0000256" key="1">
    <source>
        <dbReference type="ARBA" id="ARBA00004613"/>
    </source>
</evidence>
<evidence type="ECO:0000256" key="5">
    <source>
        <dbReference type="ARBA" id="ARBA00022729"/>
    </source>
</evidence>
<dbReference type="InterPro" id="IPR058778">
    <property type="entry name" value="HTH_FAR1-11-like"/>
</dbReference>
<sequence>MKVDSMGNEIKKLKTNEVKLKSIVTKQLTQQCTELCRSEDIKVPELEGDDGTLHKTHNAYQSTSTGSWTPRYQVHINNSLPDGSNPLRLRCKSKDDDFGDKVRSVNEEFTFAFNEHVLGGTLFFCHFYWNSKDKSFDVFNDTMADKCGLERKYGLNFYYGCYWKVFNSISDSIIGVSRSRCACGDIGCIINEDVGTIIILQELRQENNVDSSDNSLKSGKVFNSDDETYNYYVNFARRLGFSIRPENHLGSTEHPMRIYKRDYVCHQADITEGVTHWKVVCFDNVHNHELLNNKELRFLPAYRNIDTADQKRITLLARVGCSKSLIRRVLELEKRVDPGQLPFIEKDIRNFVLSESSTNIESGALKLLKICKNLKDKDGDFHYDFTVDVYQRLEHIIWAFGDSIHAYETFGDVVFYTTYQLNHYEMPLGVWIGVDNHGNSIFFGCVLL</sequence>
<evidence type="ECO:0000256" key="3">
    <source>
        <dbReference type="ARBA" id="ARBA00022471"/>
    </source>
</evidence>
<protein>
    <recommendedName>
        <fullName evidence="6">Protein FAR1-RELATED SEQUENCE</fullName>
    </recommendedName>
</protein>
<dbReference type="Pfam" id="PF05938">
    <property type="entry name" value="Self-incomp_S1"/>
    <property type="match status" value="1"/>
</dbReference>
<reference evidence="9" key="2">
    <citation type="journal article" date="2017" name="J. Anim. Genet.">
        <title>Multiple reference genome sequences of hot pepper reveal the massive evolution of plant disease resistance genes by retroduplication.</title>
        <authorList>
            <person name="Kim S."/>
            <person name="Park J."/>
            <person name="Yeom S.-I."/>
            <person name="Kim Y.-M."/>
            <person name="Seo E."/>
            <person name="Kim K.-T."/>
            <person name="Kim M.-S."/>
            <person name="Lee J.M."/>
            <person name="Cheong K."/>
            <person name="Shin H.-S."/>
            <person name="Kim S.-B."/>
            <person name="Han K."/>
            <person name="Lee J."/>
            <person name="Park M."/>
            <person name="Lee H.-A."/>
            <person name="Lee H.-Y."/>
            <person name="Lee Y."/>
            <person name="Oh S."/>
            <person name="Lee J.H."/>
            <person name="Choi E."/>
            <person name="Choi E."/>
            <person name="Lee S.E."/>
            <person name="Jeon J."/>
            <person name="Kim H."/>
            <person name="Choi G."/>
            <person name="Song H."/>
            <person name="Lee J."/>
            <person name="Lee S.-C."/>
            <person name="Kwon J.-K."/>
            <person name="Lee H.-Y."/>
            <person name="Koo N."/>
            <person name="Hong Y."/>
            <person name="Kim R.W."/>
            <person name="Kang W.-H."/>
            <person name="Huh J.H."/>
            <person name="Kang B.-C."/>
            <person name="Yang T.-J."/>
            <person name="Lee Y.-H."/>
            <person name="Bennetzen J.L."/>
            <person name="Choi D."/>
        </authorList>
    </citation>
    <scope>NUCLEOTIDE SEQUENCE [LARGE SCALE GENOMIC DNA]</scope>
    <source>
        <strain evidence="9">cv. PBC81</strain>
    </source>
</reference>
<keyword evidence="9" id="KW-1185">Reference proteome</keyword>
<evidence type="ECO:0000313" key="9">
    <source>
        <dbReference type="Proteomes" id="UP000224567"/>
    </source>
</evidence>
<dbReference type="PANTHER" id="PTHR31669:SF263">
    <property type="entry name" value="PROTEIN FAR1-RELATED SEQUENCE"/>
    <property type="match status" value="1"/>
</dbReference>
<dbReference type="GO" id="GO:0060320">
    <property type="term" value="P:rejection of self pollen"/>
    <property type="evidence" value="ECO:0007669"/>
    <property type="project" value="UniProtKB-KW"/>
</dbReference>
<evidence type="ECO:0000259" key="7">
    <source>
        <dbReference type="Pfam" id="PF26175"/>
    </source>
</evidence>
<dbReference type="OrthoDB" id="1719346at2759"/>
<organism evidence="8 9">
    <name type="scientific">Capsicum baccatum</name>
    <name type="common">Peruvian pepper</name>
    <dbReference type="NCBI Taxonomy" id="33114"/>
    <lineage>
        <taxon>Eukaryota</taxon>
        <taxon>Viridiplantae</taxon>
        <taxon>Streptophyta</taxon>
        <taxon>Embryophyta</taxon>
        <taxon>Tracheophyta</taxon>
        <taxon>Spermatophyta</taxon>
        <taxon>Magnoliopsida</taxon>
        <taxon>eudicotyledons</taxon>
        <taxon>Gunneridae</taxon>
        <taxon>Pentapetalae</taxon>
        <taxon>asterids</taxon>
        <taxon>lamiids</taxon>
        <taxon>Solanales</taxon>
        <taxon>Solanaceae</taxon>
        <taxon>Solanoideae</taxon>
        <taxon>Capsiceae</taxon>
        <taxon>Capsicum</taxon>
    </lineage>
</organism>
<dbReference type="AlphaFoldDB" id="A0A2G2V953"/>
<proteinExistence type="inferred from homology"/>
<dbReference type="Pfam" id="PF26175">
    <property type="entry name" value="HTH_FAR1"/>
    <property type="match status" value="1"/>
</dbReference>
<keyword evidence="6" id="KW-0863">Zinc-finger</keyword>
<keyword evidence="6" id="KW-0539">Nucleus</keyword>
<keyword evidence="6" id="KW-0479">Metal-binding</keyword>
<feature type="domain" description="FAR1-related sequence 11-like HTH-like" evidence="7">
    <location>
        <begin position="304"/>
        <end position="357"/>
    </location>
</feature>
<evidence type="ECO:0000256" key="6">
    <source>
        <dbReference type="RuleBase" id="RU367018"/>
    </source>
</evidence>
<keyword evidence="5" id="KW-0732">Signal</keyword>
<dbReference type="GO" id="GO:0008270">
    <property type="term" value="F:zinc ion binding"/>
    <property type="evidence" value="ECO:0007669"/>
    <property type="project" value="UniProtKB-UniRule"/>
</dbReference>
<dbReference type="Proteomes" id="UP000224567">
    <property type="component" value="Unassembled WGS sequence"/>
</dbReference>
<dbReference type="EMBL" id="MLFT02000105">
    <property type="protein sequence ID" value="PHT29496.1"/>
    <property type="molecule type" value="Genomic_DNA"/>
</dbReference>
<dbReference type="InterPro" id="IPR010264">
    <property type="entry name" value="Self-incomp_S1"/>
</dbReference>
<comment type="subcellular location">
    <subcellularLocation>
        <location evidence="6">Nucleus</location>
    </subcellularLocation>
    <subcellularLocation>
        <location evidence="1">Secreted</location>
    </subcellularLocation>
</comment>
<reference evidence="8 9" key="1">
    <citation type="journal article" date="2017" name="Genome Biol.">
        <title>New reference genome sequences of hot pepper reveal the massive evolution of plant disease-resistance genes by retroduplication.</title>
        <authorList>
            <person name="Kim S."/>
            <person name="Park J."/>
            <person name="Yeom S.I."/>
            <person name="Kim Y.M."/>
            <person name="Seo E."/>
            <person name="Kim K.T."/>
            <person name="Kim M.S."/>
            <person name="Lee J.M."/>
            <person name="Cheong K."/>
            <person name="Shin H.S."/>
            <person name="Kim S.B."/>
            <person name="Han K."/>
            <person name="Lee J."/>
            <person name="Park M."/>
            <person name="Lee H.A."/>
            <person name="Lee H.Y."/>
            <person name="Lee Y."/>
            <person name="Oh S."/>
            <person name="Lee J.H."/>
            <person name="Choi E."/>
            <person name="Choi E."/>
            <person name="Lee S.E."/>
            <person name="Jeon J."/>
            <person name="Kim H."/>
            <person name="Choi G."/>
            <person name="Song H."/>
            <person name="Lee J."/>
            <person name="Lee S.C."/>
            <person name="Kwon J.K."/>
            <person name="Lee H.Y."/>
            <person name="Koo N."/>
            <person name="Hong Y."/>
            <person name="Kim R.W."/>
            <person name="Kang W.H."/>
            <person name="Huh J.H."/>
            <person name="Kang B.C."/>
            <person name="Yang T.J."/>
            <person name="Lee Y.H."/>
            <person name="Bennetzen J.L."/>
            <person name="Choi D."/>
        </authorList>
    </citation>
    <scope>NUCLEOTIDE SEQUENCE [LARGE SCALE GENOMIC DNA]</scope>
    <source>
        <strain evidence="9">cv. PBC81</strain>
    </source>
</reference>
<dbReference type="GO" id="GO:0005634">
    <property type="term" value="C:nucleus"/>
    <property type="evidence" value="ECO:0007669"/>
    <property type="project" value="UniProtKB-SubCell"/>
</dbReference>
<comment type="function">
    <text evidence="6">Putative transcription activator involved in regulating light control of development.</text>
</comment>